<keyword evidence="2" id="KW-1015">Disulfide bond</keyword>
<comment type="caution">
    <text evidence="5">The sequence shown here is derived from an EMBL/GenBank/DDBJ whole genome shotgun (WGS) entry which is preliminary data.</text>
</comment>
<dbReference type="OrthoDB" id="6236007at2759"/>
<accession>A0A8J6BHF3</accession>
<dbReference type="InterPro" id="IPR002919">
    <property type="entry name" value="TIL_dom"/>
</dbReference>
<dbReference type="AlphaFoldDB" id="A0A8J6BHF3"/>
<evidence type="ECO:0000313" key="6">
    <source>
        <dbReference type="Proteomes" id="UP000770717"/>
    </source>
</evidence>
<dbReference type="PANTHER" id="PTHR23259:SF70">
    <property type="entry name" value="ACCESSORY GLAND PROTEIN ACP62F-RELATED"/>
    <property type="match status" value="1"/>
</dbReference>
<dbReference type="CDD" id="cd19941">
    <property type="entry name" value="TIL"/>
    <property type="match status" value="1"/>
</dbReference>
<feature type="domain" description="TIL" evidence="4">
    <location>
        <begin position="31"/>
        <end position="88"/>
    </location>
</feature>
<evidence type="ECO:0000259" key="4">
    <source>
        <dbReference type="Pfam" id="PF01826"/>
    </source>
</evidence>
<keyword evidence="1" id="KW-0646">Protease inhibitor</keyword>
<evidence type="ECO:0000313" key="5">
    <source>
        <dbReference type="EMBL" id="KAG9463640.1"/>
    </source>
</evidence>
<dbReference type="Gene3D" id="2.10.25.10">
    <property type="entry name" value="Laminin"/>
    <property type="match status" value="2"/>
</dbReference>
<feature type="chain" id="PRO_5035249795" description="TIL domain-containing protein" evidence="3">
    <location>
        <begin position="22"/>
        <end position="161"/>
    </location>
</feature>
<organism evidence="5 6">
    <name type="scientific">Eleutherodactylus coqui</name>
    <name type="common">Puerto Rican coqui</name>
    <dbReference type="NCBI Taxonomy" id="57060"/>
    <lineage>
        <taxon>Eukaryota</taxon>
        <taxon>Metazoa</taxon>
        <taxon>Chordata</taxon>
        <taxon>Craniata</taxon>
        <taxon>Vertebrata</taxon>
        <taxon>Euteleostomi</taxon>
        <taxon>Amphibia</taxon>
        <taxon>Batrachia</taxon>
        <taxon>Anura</taxon>
        <taxon>Neobatrachia</taxon>
        <taxon>Hyloidea</taxon>
        <taxon>Eleutherodactylidae</taxon>
        <taxon>Eleutherodactylinae</taxon>
        <taxon>Eleutherodactylus</taxon>
        <taxon>Eleutherodactylus</taxon>
    </lineage>
</organism>
<keyword evidence="6" id="KW-1185">Reference proteome</keyword>
<dbReference type="InterPro" id="IPR036084">
    <property type="entry name" value="Ser_inhib-like_sf"/>
</dbReference>
<gene>
    <name evidence="5" type="ORF">GDO78_021382</name>
</gene>
<evidence type="ECO:0000256" key="1">
    <source>
        <dbReference type="ARBA" id="ARBA00022690"/>
    </source>
</evidence>
<dbReference type="Proteomes" id="UP000770717">
    <property type="component" value="Unassembled WGS sequence"/>
</dbReference>
<feature type="signal peptide" evidence="3">
    <location>
        <begin position="1"/>
        <end position="21"/>
    </location>
</feature>
<dbReference type="EMBL" id="WNTK01006316">
    <property type="protein sequence ID" value="KAG9463640.1"/>
    <property type="molecule type" value="Genomic_DNA"/>
</dbReference>
<dbReference type="InterPro" id="IPR051368">
    <property type="entry name" value="SerProtInhib-TIL_Domain"/>
</dbReference>
<keyword evidence="3" id="KW-0732">Signal</keyword>
<feature type="domain" description="TIL" evidence="4">
    <location>
        <begin position="103"/>
        <end position="158"/>
    </location>
</feature>
<protein>
    <recommendedName>
        <fullName evidence="4">TIL domain-containing protein</fullName>
    </recommendedName>
</protein>
<dbReference type="GO" id="GO:0030414">
    <property type="term" value="F:peptidase inhibitor activity"/>
    <property type="evidence" value="ECO:0007669"/>
    <property type="project" value="UniProtKB-KW"/>
</dbReference>
<evidence type="ECO:0000256" key="3">
    <source>
        <dbReference type="SAM" id="SignalP"/>
    </source>
</evidence>
<evidence type="ECO:0000256" key="2">
    <source>
        <dbReference type="ARBA" id="ARBA00023157"/>
    </source>
</evidence>
<dbReference type="PANTHER" id="PTHR23259">
    <property type="entry name" value="RIDDLE"/>
    <property type="match status" value="1"/>
</dbReference>
<dbReference type="Pfam" id="PF01826">
    <property type="entry name" value="TIL"/>
    <property type="match status" value="2"/>
</dbReference>
<sequence length="161" mass="17989">MRPVSVLLLVSLSAAVVVINAYSVPKPENNCSDNQHWDECGSRCPERCYNGRHIGTPCLKGCARGCFCNKGYMKESETSSHCVKPEDCPKINPVPPPKPPAPCPKNMTRELDCIPCTQYCDKKKNKMCPRICKPPTECYCKPGYVYDNMNNCVLPQDCPKK</sequence>
<reference evidence="5" key="1">
    <citation type="thesis" date="2020" institute="ProQuest LLC" country="789 East Eisenhower Parkway, Ann Arbor, MI, USA">
        <title>Comparative Genomics and Chromosome Evolution.</title>
        <authorList>
            <person name="Mudd A.B."/>
        </authorList>
    </citation>
    <scope>NUCLEOTIDE SEQUENCE</scope>
    <source>
        <strain evidence="5">HN-11 Male</strain>
        <tissue evidence="5">Kidney and liver</tissue>
    </source>
</reference>
<proteinExistence type="predicted"/>
<name>A0A8J6BHF3_ELECQ</name>
<dbReference type="SUPFAM" id="SSF57567">
    <property type="entry name" value="Serine protease inhibitors"/>
    <property type="match status" value="2"/>
</dbReference>